<dbReference type="RefSeq" id="WP_020485834.1">
    <property type="nucleotide sequence ID" value="NZ_LUUG01000086.1"/>
</dbReference>
<organism evidence="2 3">
    <name type="scientific">Methylomonas methanica</name>
    <dbReference type="NCBI Taxonomy" id="421"/>
    <lineage>
        <taxon>Bacteria</taxon>
        <taxon>Pseudomonadati</taxon>
        <taxon>Pseudomonadota</taxon>
        <taxon>Gammaproteobacteria</taxon>
        <taxon>Methylococcales</taxon>
        <taxon>Methylococcaceae</taxon>
        <taxon>Methylomonas</taxon>
    </lineage>
</organism>
<dbReference type="Proteomes" id="UP000078090">
    <property type="component" value="Unassembled WGS sequence"/>
</dbReference>
<sequence>MLTLPHFKTWLSVVLIFAVLGHFGLGHRDVTAFVLCFGADGHVAVEKAGKDPFASVNAATRFNDETNVLASDEGDPCSSPCTDIPIDGDDHIPLQLAKLSKIAIDMGLLPVFFLISLLVLYARVIIRQPALFNPPFTDSRLLALRSIVLQI</sequence>
<accession>A0A177MB26</accession>
<evidence type="ECO:0000256" key="1">
    <source>
        <dbReference type="SAM" id="Phobius"/>
    </source>
</evidence>
<feature type="transmembrane region" description="Helical" evidence="1">
    <location>
        <begin position="7"/>
        <end position="25"/>
    </location>
</feature>
<evidence type="ECO:0000313" key="2">
    <source>
        <dbReference type="EMBL" id="OAI02009.1"/>
    </source>
</evidence>
<feature type="transmembrane region" description="Helical" evidence="1">
    <location>
        <begin position="102"/>
        <end position="122"/>
    </location>
</feature>
<reference evidence="2 3" key="1">
    <citation type="submission" date="2016-03" db="EMBL/GenBank/DDBJ databases">
        <authorList>
            <person name="Ploux O."/>
        </authorList>
    </citation>
    <scope>NUCLEOTIDE SEQUENCE [LARGE SCALE GENOMIC DNA]</scope>
    <source>
        <strain evidence="2 3">R-45363</strain>
    </source>
</reference>
<proteinExistence type="predicted"/>
<comment type="caution">
    <text evidence="2">The sequence shown here is derived from an EMBL/GenBank/DDBJ whole genome shotgun (WGS) entry which is preliminary data.</text>
</comment>
<evidence type="ECO:0000313" key="3">
    <source>
        <dbReference type="Proteomes" id="UP000078090"/>
    </source>
</evidence>
<gene>
    <name evidence="2" type="ORF">A1332_16695</name>
</gene>
<dbReference type="EMBL" id="LUUG01000086">
    <property type="protein sequence ID" value="OAI02009.1"/>
    <property type="molecule type" value="Genomic_DNA"/>
</dbReference>
<keyword evidence="1" id="KW-0812">Transmembrane</keyword>
<name>A0A177MB26_METMH</name>
<dbReference type="AlphaFoldDB" id="A0A177MB26"/>
<keyword evidence="1" id="KW-1133">Transmembrane helix</keyword>
<keyword evidence="1" id="KW-0472">Membrane</keyword>
<protein>
    <submittedName>
        <fullName evidence="2">Uncharacterized protein</fullName>
    </submittedName>
</protein>
<dbReference type="OrthoDB" id="5571234at2"/>